<dbReference type="GO" id="GO:0016763">
    <property type="term" value="F:pentosyltransferase activity"/>
    <property type="evidence" value="ECO:0007669"/>
    <property type="project" value="TreeGrafter"/>
</dbReference>
<keyword evidence="5 8" id="KW-0812">Transmembrane</keyword>
<dbReference type="PANTHER" id="PTHR33908">
    <property type="entry name" value="MANNOSYLTRANSFERASE YKCB-RELATED"/>
    <property type="match status" value="1"/>
</dbReference>
<evidence type="ECO:0000256" key="1">
    <source>
        <dbReference type="ARBA" id="ARBA00004651"/>
    </source>
</evidence>
<accession>A0A1G1VEP7</accession>
<sequence>MEGLMKQLKAWIAQNKFEFLLLLLIISAATAVRLWNIGEYLPFMGDEGRDVRVVRKLVTEGDLVFIGPRTSIGNMYLGPLYYYLMAPSLILSDFSPVGPAVFVALLGVVTVWMVWFVTREWFGKRAAIIASLLYSLSPIVILLSRHSWNPNVMPFFALGCVFSVWRLWQKKMFTTLVPLGIFFAFVLQSHYLGLLLLPTLAVTWFLALLVFRKAKKLKSFFGNSLLGLSFFILLMSPLALFDSKHGWGNFGAIKTFFTDRQSTVSIKPWNAIGQIGHVWNDLFITRIVTANNQTIGIIVSLFIVIGLVLVILKYRQSKNNEKLNASLLLTGWMLAGIVGLALYKQSIYDHYFGFLFPAPFIAVGVIASKAWEGKLKLLVIAGVAVLLFINLQKNPLKFSPQRQLQRTQEIDKSIVEKSEGKPFNFGLIAKTNYEEGYLYFFELWNVPVKEIDAQNVKETITDQLFVACEDSVCEPINNPKAEIAGFGWAKVESQWEVSGIKIFKLVHATK</sequence>
<evidence type="ECO:0000256" key="8">
    <source>
        <dbReference type="SAM" id="Phobius"/>
    </source>
</evidence>
<keyword evidence="4" id="KW-0808">Transferase</keyword>
<reference evidence="10 11" key="1">
    <citation type="journal article" date="2016" name="Nat. Commun.">
        <title>Thousands of microbial genomes shed light on interconnected biogeochemical processes in an aquifer system.</title>
        <authorList>
            <person name="Anantharaman K."/>
            <person name="Brown C.T."/>
            <person name="Hug L.A."/>
            <person name="Sharon I."/>
            <person name="Castelle C.J."/>
            <person name="Probst A.J."/>
            <person name="Thomas B.C."/>
            <person name="Singh A."/>
            <person name="Wilkins M.J."/>
            <person name="Karaoz U."/>
            <person name="Brodie E.L."/>
            <person name="Williams K.H."/>
            <person name="Hubbard S.S."/>
            <person name="Banfield J.F."/>
        </authorList>
    </citation>
    <scope>NUCLEOTIDE SEQUENCE [LARGE SCALE GENOMIC DNA]</scope>
</reference>
<organism evidence="10 11">
    <name type="scientific">Candidatus Blackburnbacteria bacterium RIFCSPLOWO2_01_FULL_40_20</name>
    <dbReference type="NCBI Taxonomy" id="1797519"/>
    <lineage>
        <taxon>Bacteria</taxon>
        <taxon>Candidatus Blackburniibacteriota</taxon>
    </lineage>
</organism>
<evidence type="ECO:0000256" key="5">
    <source>
        <dbReference type="ARBA" id="ARBA00022692"/>
    </source>
</evidence>
<dbReference type="GO" id="GO:0005886">
    <property type="term" value="C:plasma membrane"/>
    <property type="evidence" value="ECO:0007669"/>
    <property type="project" value="UniProtKB-SubCell"/>
</dbReference>
<evidence type="ECO:0000313" key="11">
    <source>
        <dbReference type="Proteomes" id="UP000178659"/>
    </source>
</evidence>
<feature type="transmembrane region" description="Helical" evidence="8">
    <location>
        <begin position="194"/>
        <end position="211"/>
    </location>
</feature>
<comment type="subcellular location">
    <subcellularLocation>
        <location evidence="1">Cell membrane</location>
        <topology evidence="1">Multi-pass membrane protein</topology>
    </subcellularLocation>
</comment>
<feature type="transmembrane region" description="Helical" evidence="8">
    <location>
        <begin position="220"/>
        <end position="241"/>
    </location>
</feature>
<feature type="domain" description="Glycosyltransferase RgtA/B/C/D-like" evidence="9">
    <location>
        <begin position="79"/>
        <end position="235"/>
    </location>
</feature>
<evidence type="ECO:0000259" key="9">
    <source>
        <dbReference type="Pfam" id="PF13231"/>
    </source>
</evidence>
<dbReference type="GO" id="GO:0009103">
    <property type="term" value="P:lipopolysaccharide biosynthetic process"/>
    <property type="evidence" value="ECO:0007669"/>
    <property type="project" value="UniProtKB-ARBA"/>
</dbReference>
<dbReference type="InterPro" id="IPR050297">
    <property type="entry name" value="LipidA_mod_glycosyltrf_83"/>
</dbReference>
<proteinExistence type="predicted"/>
<evidence type="ECO:0000256" key="3">
    <source>
        <dbReference type="ARBA" id="ARBA00022676"/>
    </source>
</evidence>
<feature type="transmembrane region" description="Helical" evidence="8">
    <location>
        <begin position="97"/>
        <end position="118"/>
    </location>
</feature>
<feature type="transmembrane region" description="Helical" evidence="8">
    <location>
        <begin position="375"/>
        <end position="391"/>
    </location>
</feature>
<evidence type="ECO:0000313" key="10">
    <source>
        <dbReference type="EMBL" id="OGY13672.1"/>
    </source>
</evidence>
<feature type="transmembrane region" description="Helical" evidence="8">
    <location>
        <begin position="295"/>
        <end position="314"/>
    </location>
</feature>
<dbReference type="PANTHER" id="PTHR33908:SF11">
    <property type="entry name" value="MEMBRANE PROTEIN"/>
    <property type="match status" value="1"/>
</dbReference>
<keyword evidence="7 8" id="KW-0472">Membrane</keyword>
<comment type="caution">
    <text evidence="10">The sequence shown here is derived from an EMBL/GenBank/DDBJ whole genome shotgun (WGS) entry which is preliminary data.</text>
</comment>
<evidence type="ECO:0000256" key="4">
    <source>
        <dbReference type="ARBA" id="ARBA00022679"/>
    </source>
</evidence>
<dbReference type="EMBL" id="MHCC01000012">
    <property type="protein sequence ID" value="OGY13672.1"/>
    <property type="molecule type" value="Genomic_DNA"/>
</dbReference>
<dbReference type="Proteomes" id="UP000178659">
    <property type="component" value="Unassembled WGS sequence"/>
</dbReference>
<feature type="transmembrane region" description="Helical" evidence="8">
    <location>
        <begin position="350"/>
        <end position="368"/>
    </location>
</feature>
<feature type="transmembrane region" description="Helical" evidence="8">
    <location>
        <begin position="326"/>
        <end position="344"/>
    </location>
</feature>
<keyword evidence="2" id="KW-1003">Cell membrane</keyword>
<name>A0A1G1VEP7_9BACT</name>
<evidence type="ECO:0000256" key="7">
    <source>
        <dbReference type="ARBA" id="ARBA00023136"/>
    </source>
</evidence>
<dbReference type="Pfam" id="PF13231">
    <property type="entry name" value="PMT_2"/>
    <property type="match status" value="1"/>
</dbReference>
<dbReference type="InterPro" id="IPR038731">
    <property type="entry name" value="RgtA/B/C-like"/>
</dbReference>
<protein>
    <recommendedName>
        <fullName evidence="9">Glycosyltransferase RgtA/B/C/D-like domain-containing protein</fullName>
    </recommendedName>
</protein>
<gene>
    <name evidence="10" type="ORF">A3A77_01305</name>
</gene>
<keyword evidence="3" id="KW-0328">Glycosyltransferase</keyword>
<evidence type="ECO:0000256" key="6">
    <source>
        <dbReference type="ARBA" id="ARBA00022989"/>
    </source>
</evidence>
<keyword evidence="6 8" id="KW-1133">Transmembrane helix</keyword>
<feature type="transmembrane region" description="Helical" evidence="8">
    <location>
        <begin position="125"/>
        <end position="142"/>
    </location>
</feature>
<evidence type="ECO:0000256" key="2">
    <source>
        <dbReference type="ARBA" id="ARBA00022475"/>
    </source>
</evidence>
<dbReference type="AlphaFoldDB" id="A0A1G1VEP7"/>